<dbReference type="Proteomes" id="UP000018817">
    <property type="component" value="Unassembled WGS sequence"/>
</dbReference>
<accession>W2PRF6</accession>
<organism evidence="1 2">
    <name type="scientific">Phytophthora nicotianae (strain INRA-310)</name>
    <name type="common">Phytophthora parasitica</name>
    <dbReference type="NCBI Taxonomy" id="761204"/>
    <lineage>
        <taxon>Eukaryota</taxon>
        <taxon>Sar</taxon>
        <taxon>Stramenopiles</taxon>
        <taxon>Oomycota</taxon>
        <taxon>Peronosporomycetes</taxon>
        <taxon>Peronosporales</taxon>
        <taxon>Peronosporaceae</taxon>
        <taxon>Phytophthora</taxon>
    </lineage>
</organism>
<evidence type="ECO:0000313" key="1">
    <source>
        <dbReference type="EMBL" id="ETN02784.1"/>
    </source>
</evidence>
<dbReference type="GeneID" id="20192492"/>
<evidence type="ECO:0000313" key="2">
    <source>
        <dbReference type="Proteomes" id="UP000018817"/>
    </source>
</evidence>
<protein>
    <submittedName>
        <fullName evidence="1">Uncharacterized protein</fullName>
    </submittedName>
</protein>
<name>W2PRF6_PHYN3</name>
<reference evidence="2" key="1">
    <citation type="submission" date="2011-12" db="EMBL/GenBank/DDBJ databases">
        <authorList>
            <consortium name="The Broad Institute Genome Sequencing Platform"/>
            <person name="Russ C."/>
            <person name="Tyler B."/>
            <person name="Panabieres F."/>
            <person name="Shan W."/>
            <person name="Tripathy S."/>
            <person name="Grunwald N."/>
            <person name="Machado M."/>
            <person name="Young S.K."/>
            <person name="Zeng Q."/>
            <person name="Gargeya S."/>
            <person name="Fitzgerald M."/>
            <person name="Haas B."/>
            <person name="Abouelleil A."/>
            <person name="Alvarado L."/>
            <person name="Arachchi H.M."/>
            <person name="Berlin A."/>
            <person name="Chapman S.B."/>
            <person name="Gearin G."/>
            <person name="Goldberg J."/>
            <person name="Griggs A."/>
            <person name="Gujja S."/>
            <person name="Hansen M."/>
            <person name="Heiman D."/>
            <person name="Howarth C."/>
            <person name="Larimer J."/>
            <person name="Lui A."/>
            <person name="MacDonald P.J.P."/>
            <person name="McCowen C."/>
            <person name="Montmayeur A."/>
            <person name="Murphy C."/>
            <person name="Neiman D."/>
            <person name="Pearson M."/>
            <person name="Priest M."/>
            <person name="Roberts A."/>
            <person name="Saif S."/>
            <person name="Shea T."/>
            <person name="Sisk P."/>
            <person name="Stolte C."/>
            <person name="Sykes S."/>
            <person name="Wortman J."/>
            <person name="Nusbaum C."/>
            <person name="Birren B."/>
        </authorList>
    </citation>
    <scope>NUCLEOTIDE SEQUENCE [LARGE SCALE GENOMIC DNA]</scope>
    <source>
        <strain evidence="2">INRA-310</strain>
    </source>
</reference>
<dbReference type="VEuPathDB" id="FungiDB:PPTG_23893"/>
<reference evidence="1 2" key="2">
    <citation type="submission" date="2013-11" db="EMBL/GenBank/DDBJ databases">
        <title>The Genome Sequence of Phytophthora parasitica INRA-310.</title>
        <authorList>
            <consortium name="The Broad Institute Genomics Platform"/>
            <person name="Russ C."/>
            <person name="Tyler B."/>
            <person name="Panabieres F."/>
            <person name="Shan W."/>
            <person name="Tripathy S."/>
            <person name="Grunwald N."/>
            <person name="Machado M."/>
            <person name="Johnson C.S."/>
            <person name="Arredondo F."/>
            <person name="Hong C."/>
            <person name="Coffey M."/>
            <person name="Young S.K."/>
            <person name="Zeng Q."/>
            <person name="Gargeya S."/>
            <person name="Fitzgerald M."/>
            <person name="Abouelleil A."/>
            <person name="Alvarado L."/>
            <person name="Chapman S.B."/>
            <person name="Gainer-Dewar J."/>
            <person name="Goldberg J."/>
            <person name="Griggs A."/>
            <person name="Gujja S."/>
            <person name="Hansen M."/>
            <person name="Howarth C."/>
            <person name="Imamovic A."/>
            <person name="Ireland A."/>
            <person name="Larimer J."/>
            <person name="McCowan C."/>
            <person name="Murphy C."/>
            <person name="Pearson M."/>
            <person name="Poon T.W."/>
            <person name="Priest M."/>
            <person name="Roberts A."/>
            <person name="Saif S."/>
            <person name="Shea T."/>
            <person name="Sykes S."/>
            <person name="Wortman J."/>
            <person name="Nusbaum C."/>
            <person name="Birren B."/>
        </authorList>
    </citation>
    <scope>NUCLEOTIDE SEQUENCE [LARGE SCALE GENOMIC DNA]</scope>
    <source>
        <strain evidence="1 2">INRA-310</strain>
    </source>
</reference>
<gene>
    <name evidence="1" type="ORF">PPTG_23893</name>
</gene>
<dbReference type="AlphaFoldDB" id="W2PRF6"/>
<dbReference type="EMBL" id="KI669615">
    <property type="protein sequence ID" value="ETN02784.1"/>
    <property type="molecule type" value="Genomic_DNA"/>
</dbReference>
<dbReference type="RefSeq" id="XP_008911999.1">
    <property type="nucleotide sequence ID" value="XM_008913751.1"/>
</dbReference>
<proteinExistence type="predicted"/>
<sequence length="50" mass="6230">MRSGHIKVAFFSRWKEFIVRKRKYRQNNAARVVQMKNFRFRQLHDCKCTL</sequence>